<comment type="cofactor">
    <cofactor evidence="1">
        <name>Fe(2+)</name>
        <dbReference type="ChEBI" id="CHEBI:29033"/>
    </cofactor>
</comment>
<evidence type="ECO:0000256" key="29">
    <source>
        <dbReference type="ARBA" id="ARBA00081566"/>
    </source>
</evidence>
<proteinExistence type="inferred from homology"/>
<feature type="compositionally biased region" description="Basic and acidic residues" evidence="32">
    <location>
        <begin position="826"/>
        <end position="839"/>
    </location>
</feature>
<dbReference type="SMART" id="SM00558">
    <property type="entry name" value="JmjC"/>
    <property type="match status" value="1"/>
</dbReference>
<evidence type="ECO:0000313" key="37">
    <source>
        <dbReference type="Proteomes" id="UP000694558"/>
    </source>
</evidence>
<evidence type="ECO:0000259" key="35">
    <source>
        <dbReference type="PROSITE" id="PS51184"/>
    </source>
</evidence>
<evidence type="ECO:0000256" key="31">
    <source>
        <dbReference type="PROSITE-ProRule" id="PRU00509"/>
    </source>
</evidence>
<evidence type="ECO:0000256" key="9">
    <source>
        <dbReference type="ARBA" id="ARBA00022614"/>
    </source>
</evidence>
<keyword evidence="10" id="KW-0479">Metal-binding</keyword>
<evidence type="ECO:0000256" key="11">
    <source>
        <dbReference type="ARBA" id="ARBA00022730"/>
    </source>
</evidence>
<evidence type="ECO:0000256" key="17">
    <source>
        <dbReference type="ARBA" id="ARBA00022964"/>
    </source>
</evidence>
<dbReference type="PROSITE" id="PS51058">
    <property type="entry name" value="ZF_CXXC"/>
    <property type="match status" value="1"/>
</dbReference>
<comment type="similarity">
    <text evidence="4">Belongs to the JHDM1 histone demethylase family.</text>
</comment>
<feature type="compositionally biased region" description="Basic and acidic residues" evidence="32">
    <location>
        <begin position="801"/>
        <end position="813"/>
    </location>
</feature>
<keyword evidence="19" id="KW-0408">Iron</keyword>
<feature type="compositionally biased region" description="Basic and acidic residues" evidence="32">
    <location>
        <begin position="703"/>
        <end position="712"/>
    </location>
</feature>
<dbReference type="SMART" id="SM00367">
    <property type="entry name" value="LRR_CC"/>
    <property type="match status" value="3"/>
</dbReference>
<feature type="domain" description="JmjC" evidence="35">
    <location>
        <begin position="151"/>
        <end position="319"/>
    </location>
</feature>
<dbReference type="CDD" id="cd22180">
    <property type="entry name" value="F-box_FBXL10"/>
    <property type="match status" value="1"/>
</dbReference>
<evidence type="ECO:0000259" key="34">
    <source>
        <dbReference type="PROSITE" id="PS51058"/>
    </source>
</evidence>
<keyword evidence="23" id="KW-0804">Transcription</keyword>
<evidence type="ECO:0000256" key="4">
    <source>
        <dbReference type="ARBA" id="ARBA00008037"/>
    </source>
</evidence>
<evidence type="ECO:0000256" key="1">
    <source>
        <dbReference type="ARBA" id="ARBA00001954"/>
    </source>
</evidence>
<comment type="subcellular location">
    <subcellularLocation>
        <location evidence="2">Chromosome</location>
    </subcellularLocation>
    <subcellularLocation>
        <location evidence="3">Nucleus</location>
        <location evidence="3">Nucleolus</location>
    </subcellularLocation>
</comment>
<evidence type="ECO:0000259" key="33">
    <source>
        <dbReference type="PROSITE" id="PS50016"/>
    </source>
</evidence>
<evidence type="ECO:0000256" key="25">
    <source>
        <dbReference type="ARBA" id="ARBA00047915"/>
    </source>
</evidence>
<dbReference type="FunFam" id="3.30.40.10:FF:000020">
    <property type="entry name" value="lysine-specific demethylase 2B isoform X1"/>
    <property type="match status" value="1"/>
</dbReference>
<evidence type="ECO:0000256" key="24">
    <source>
        <dbReference type="ARBA" id="ARBA00023242"/>
    </source>
</evidence>
<dbReference type="InterPro" id="IPR013083">
    <property type="entry name" value="Znf_RING/FYVE/PHD"/>
</dbReference>
<evidence type="ECO:0000256" key="32">
    <source>
        <dbReference type="SAM" id="MobiDB-lite"/>
    </source>
</evidence>
<evidence type="ECO:0000256" key="8">
    <source>
        <dbReference type="ARBA" id="ARBA00022553"/>
    </source>
</evidence>
<dbReference type="GO" id="GO:0005694">
    <property type="term" value="C:chromosome"/>
    <property type="evidence" value="ECO:0007669"/>
    <property type="project" value="UniProtKB-SubCell"/>
</dbReference>
<dbReference type="InterPro" id="IPR019787">
    <property type="entry name" value="Znf_PHD-finger"/>
</dbReference>
<dbReference type="PROSITE" id="PS01359">
    <property type="entry name" value="ZF_PHD_1"/>
    <property type="match status" value="1"/>
</dbReference>
<keyword evidence="13 31" id="KW-0863">Zinc-finger</keyword>
<keyword evidence="24" id="KW-0539">Nucleus</keyword>
<dbReference type="SUPFAM" id="SSF57903">
    <property type="entry name" value="FYVE/PHD zinc finger"/>
    <property type="match status" value="1"/>
</dbReference>
<protein>
    <recommendedName>
        <fullName evidence="26">Lysine-specific demethylase 2B</fullName>
        <ecNumber evidence="5">1.14.11.27</ecNumber>
    </recommendedName>
    <alternativeName>
        <fullName evidence="28">F-box and leucine-rich repeat protein 10</fullName>
    </alternativeName>
    <alternativeName>
        <fullName evidence="30">F-box/LRR-repeat protein 10</fullName>
    </alternativeName>
    <alternativeName>
        <fullName evidence="27">JmjC domain-containing histone demethylation protein 1B</fullName>
    </alternativeName>
    <alternativeName>
        <fullName evidence="29">[Histone-H3]-lysine-36 demethylase 1B</fullName>
    </alternativeName>
</protein>
<keyword evidence="17" id="KW-0223">Dioxygenase</keyword>
<evidence type="ECO:0000256" key="13">
    <source>
        <dbReference type="ARBA" id="ARBA00022771"/>
    </source>
</evidence>
<keyword evidence="9" id="KW-0433">Leucine-rich repeat</keyword>
<keyword evidence="11" id="KW-0699">rRNA-binding</keyword>
<evidence type="ECO:0000256" key="22">
    <source>
        <dbReference type="ARBA" id="ARBA00023125"/>
    </source>
</evidence>
<evidence type="ECO:0000256" key="15">
    <source>
        <dbReference type="ARBA" id="ARBA00022853"/>
    </source>
</evidence>
<dbReference type="SMART" id="SM00249">
    <property type="entry name" value="PHD"/>
    <property type="match status" value="1"/>
</dbReference>
<keyword evidence="22" id="KW-0238">DNA-binding</keyword>
<dbReference type="Gene3D" id="3.80.10.10">
    <property type="entry name" value="Ribonuclease Inhibitor"/>
    <property type="match status" value="2"/>
</dbReference>
<dbReference type="GO" id="GO:0003677">
    <property type="term" value="F:DNA binding"/>
    <property type="evidence" value="ECO:0007669"/>
    <property type="project" value="UniProtKB-KW"/>
</dbReference>
<dbReference type="FunFam" id="2.60.120.650:FF:000005">
    <property type="entry name" value="lysine-specific demethylase 2A isoform X1"/>
    <property type="match status" value="1"/>
</dbReference>
<dbReference type="InterPro" id="IPR001965">
    <property type="entry name" value="Znf_PHD"/>
</dbReference>
<keyword evidence="8" id="KW-0597">Phosphoprotein</keyword>
<evidence type="ECO:0000256" key="10">
    <source>
        <dbReference type="ARBA" id="ARBA00022723"/>
    </source>
</evidence>
<evidence type="ECO:0000313" key="36">
    <source>
        <dbReference type="Ensembl" id="ENSSMAP00000054925.1"/>
    </source>
</evidence>
<dbReference type="Gene3D" id="3.30.40.10">
    <property type="entry name" value="Zinc/RING finger domain, C3HC4 (zinc finger)"/>
    <property type="match status" value="1"/>
</dbReference>
<feature type="region of interest" description="Disordered" evidence="32">
    <location>
        <begin position="635"/>
        <end position="718"/>
    </location>
</feature>
<dbReference type="InterPro" id="IPR041667">
    <property type="entry name" value="Cupin_8"/>
</dbReference>
<keyword evidence="15" id="KW-0156">Chromatin regulator</keyword>
<feature type="compositionally biased region" description="Basic residues" evidence="32">
    <location>
        <begin position="481"/>
        <end position="493"/>
    </location>
</feature>
<feature type="compositionally biased region" description="Basic and acidic residues" evidence="32">
    <location>
        <begin position="657"/>
        <end position="691"/>
    </location>
</feature>
<dbReference type="GeneTree" id="ENSGT00940000154717"/>
<dbReference type="Pfam" id="PF13621">
    <property type="entry name" value="Cupin_8"/>
    <property type="match status" value="1"/>
</dbReference>
<feature type="region of interest" description="Disordered" evidence="32">
    <location>
        <begin position="756"/>
        <end position="871"/>
    </location>
</feature>
<dbReference type="GO" id="GO:0140680">
    <property type="term" value="F:histone H3K36me/H3K36me2 demethylase activity"/>
    <property type="evidence" value="ECO:0007669"/>
    <property type="project" value="UniProtKB-EC"/>
</dbReference>
<dbReference type="Gene3D" id="2.60.120.650">
    <property type="entry name" value="Cupin"/>
    <property type="match status" value="1"/>
</dbReference>
<keyword evidence="7" id="KW-0678">Repressor</keyword>
<dbReference type="Pfam" id="PF25372">
    <property type="entry name" value="DUF7885"/>
    <property type="match status" value="1"/>
</dbReference>
<dbReference type="SUPFAM" id="SSF51197">
    <property type="entry name" value="Clavaminate synthase-like"/>
    <property type="match status" value="1"/>
</dbReference>
<dbReference type="Gene3D" id="6.10.280.250">
    <property type="match status" value="1"/>
</dbReference>
<evidence type="ECO:0000256" key="27">
    <source>
        <dbReference type="ARBA" id="ARBA00076087"/>
    </source>
</evidence>
<feature type="compositionally biased region" description="Basic residues" evidence="32">
    <location>
        <begin position="789"/>
        <end position="800"/>
    </location>
</feature>
<feature type="compositionally biased region" description="Polar residues" evidence="32">
    <location>
        <begin position="400"/>
        <end position="413"/>
    </location>
</feature>
<organism evidence="36 37">
    <name type="scientific">Scophthalmus maximus</name>
    <name type="common">Turbot</name>
    <name type="synonym">Psetta maxima</name>
    <dbReference type="NCBI Taxonomy" id="52904"/>
    <lineage>
        <taxon>Eukaryota</taxon>
        <taxon>Metazoa</taxon>
        <taxon>Chordata</taxon>
        <taxon>Craniata</taxon>
        <taxon>Vertebrata</taxon>
        <taxon>Euteleostomi</taxon>
        <taxon>Actinopterygii</taxon>
        <taxon>Neopterygii</taxon>
        <taxon>Teleostei</taxon>
        <taxon>Neoteleostei</taxon>
        <taxon>Acanthomorphata</taxon>
        <taxon>Carangaria</taxon>
        <taxon>Pleuronectiformes</taxon>
        <taxon>Pleuronectoidei</taxon>
        <taxon>Scophthalmidae</taxon>
        <taxon>Scophthalmus</taxon>
    </lineage>
</organism>
<evidence type="ECO:0000256" key="26">
    <source>
        <dbReference type="ARBA" id="ARBA00069294"/>
    </source>
</evidence>
<dbReference type="Pfam" id="PF12937">
    <property type="entry name" value="F-box-like"/>
    <property type="match status" value="1"/>
</dbReference>
<keyword evidence="18" id="KW-0560">Oxidoreductase</keyword>
<reference evidence="36" key="1">
    <citation type="submission" date="2023-05" db="EMBL/GenBank/DDBJ databases">
        <title>High-quality long-read genome of Scophthalmus maximus.</title>
        <authorList>
            <person name="Lien S."/>
            <person name="Martinez P."/>
        </authorList>
    </citation>
    <scope>NUCLEOTIDE SEQUENCE [LARGE SCALE GENOMIC DNA]</scope>
</reference>
<dbReference type="InterPro" id="IPR032675">
    <property type="entry name" value="LRR_dom_sf"/>
</dbReference>
<evidence type="ECO:0000256" key="3">
    <source>
        <dbReference type="ARBA" id="ARBA00004604"/>
    </source>
</evidence>
<evidence type="ECO:0000256" key="12">
    <source>
        <dbReference type="ARBA" id="ARBA00022737"/>
    </source>
</evidence>
<dbReference type="InterPro" id="IPR003347">
    <property type="entry name" value="JmjC_dom"/>
</dbReference>
<evidence type="ECO:0000256" key="20">
    <source>
        <dbReference type="ARBA" id="ARBA00023015"/>
    </source>
</evidence>
<dbReference type="InterPro" id="IPR057207">
    <property type="entry name" value="FBXL15_LRR"/>
</dbReference>
<evidence type="ECO:0000256" key="7">
    <source>
        <dbReference type="ARBA" id="ARBA00022491"/>
    </source>
</evidence>
<evidence type="ECO:0000256" key="16">
    <source>
        <dbReference type="ARBA" id="ARBA00022884"/>
    </source>
</evidence>
<keyword evidence="21" id="KW-0175">Coiled coil</keyword>
<evidence type="ECO:0000256" key="5">
    <source>
        <dbReference type="ARBA" id="ARBA00013246"/>
    </source>
</evidence>
<evidence type="ECO:0000256" key="23">
    <source>
        <dbReference type="ARBA" id="ARBA00023163"/>
    </source>
</evidence>
<dbReference type="PROSITE" id="PS51184">
    <property type="entry name" value="JMJC"/>
    <property type="match status" value="1"/>
</dbReference>
<sequence length="1196" mass="135631">MAQPAETCAESGRRLRSICRRMYDENEDLSDVEEIANIRGFSVEEKLASDSYNANFVHSMEGKDFNYEYVQREALRVPLIFKEKDGLGIRMPDPEFTVSEIKGLVGSRRSVDVMDVSTQKGSEMSMAQFVRYYETPEEERDKLFNVISLEFSHTKLENLIKRPTAVDQVDWVDNMWPPDLKQSQTEATNVISEMKYPKVQRYCLMSVKGCYTDFHIDFGGTSVWYHVFKGQKVFWLVPPTIHNLALYEDWVLSGKQSDIFLGDRVDGCQRVELKPGYTFFIPSGWIHAVYTPEDTLVFGGNILHSFNIPMQLTIHEIENRTKTYCAIKSPSSDSRSQDMNEDSCENHIREDQGEKSDRVAPEGPCSPDHGRGHHLKGVLSVDSEDSCNPGSASLDFPKTPSDSPTSESQNKWTHLTEFELSGLRTLVEKLESLPENKKCVPEGIDNPQALLEDIKVLLKEHAGDDPKLAITGLPVVYWPKKTIKPRPPNRPKPKMAASPASAVKLSASRGTSGARRRRTRCRKCEACMRTECGECHFCKDMKKFGGPGRMKQSCIMRQCIAPVLPHTAVCLVCGEAGKEDTVEDEEEKFNLMLMECSICNEIVHPNCLKVKDSNGVVNDELPNCWECPKCNHAGKTGKQKRGPGFKYASNLPGSLLKEPRLNRDTKEDPDPPMRKAEREEIPKRKDEEPPKKRPPLLSLDATPRPRLEDNPLRKKRKLFDTNDEPVVVKKKEEVTLKKERDSSAENKAKILLSPLLRTSVAREGDQSSSNSPRAGPSGGSGDAQERSSAQHKARHQRRRLPNKELSKEFKQEIPNECLANQNHRPIKAEPENEGEDQKPRWPLNNGGSDLGDWLRHRGREVNGTPRGYSPLGWNRSTPITPICPRPLPCRSPPKCIQMERHVIRPPPISPPPDRLPLNDDEAHVMRREMWMAVFGHLTHRDLCVGMRVCRTWNRWCCDKRLWKHINLNRCKSITPLMLSGIIRRQPVALDLSWTNISKKQLSWLINRLPGLRVLLLSGCSWVAVSALCTSSCPLLRTLDVQWVEGLKDAQMRDMLSPPTDNRPGQLDNRSKLRNVEDLRLAGLDITDTSLRLIIRYMPLLSKLDLSYCNHVTDQSVNILTAAGTTTRDSLTDINLSVCNRVTDQSLTYFKRCGSICHIDLRYCKQVTKEGCDQFIAEMSVSVQFELIEEKLLQKIS</sequence>
<feature type="compositionally biased region" description="Low complexity" evidence="32">
    <location>
        <begin position="494"/>
        <end position="511"/>
    </location>
</feature>
<evidence type="ECO:0000256" key="14">
    <source>
        <dbReference type="ARBA" id="ARBA00022833"/>
    </source>
</evidence>
<dbReference type="FunFam" id="3.80.10.10:FF:000011">
    <property type="entry name" value="Lysine-specific demethylase 2B isoform X1"/>
    <property type="match status" value="1"/>
</dbReference>
<gene>
    <name evidence="36" type="primary">KDM2B</name>
</gene>
<dbReference type="Proteomes" id="UP000694558">
    <property type="component" value="Chromosome 16"/>
</dbReference>
<dbReference type="Ensembl" id="ENSSMAT00000047310.1">
    <property type="protein sequence ID" value="ENSSMAP00000054925.1"/>
    <property type="gene ID" value="ENSSMAG00000001160.2"/>
</dbReference>
<comment type="catalytic activity">
    <reaction evidence="25">
        <text>N(6),N(6)-dimethyl-L-lysyl(36)-[histone H3] + 2 2-oxoglutarate + 2 O2 = L-lysyl(36)-[histone H3] + 2 formaldehyde + 2 succinate + 2 CO2</text>
        <dbReference type="Rhea" id="RHEA:42032"/>
        <dbReference type="Rhea" id="RHEA-COMP:9785"/>
        <dbReference type="Rhea" id="RHEA-COMP:9787"/>
        <dbReference type="ChEBI" id="CHEBI:15379"/>
        <dbReference type="ChEBI" id="CHEBI:16526"/>
        <dbReference type="ChEBI" id="CHEBI:16810"/>
        <dbReference type="ChEBI" id="CHEBI:16842"/>
        <dbReference type="ChEBI" id="CHEBI:29969"/>
        <dbReference type="ChEBI" id="CHEBI:30031"/>
        <dbReference type="ChEBI" id="CHEBI:61976"/>
        <dbReference type="EC" id="1.14.11.27"/>
    </reaction>
</comment>
<dbReference type="SUPFAM" id="SSF52047">
    <property type="entry name" value="RNI-like"/>
    <property type="match status" value="1"/>
</dbReference>
<accession>A0A8D3D5W6</accession>
<dbReference type="GO" id="GO:0005730">
    <property type="term" value="C:nucleolus"/>
    <property type="evidence" value="ECO:0007669"/>
    <property type="project" value="UniProtKB-SubCell"/>
</dbReference>
<dbReference type="PANTHER" id="PTHR23123">
    <property type="entry name" value="PHD/F-BOX CONTAINING PROTEIN"/>
    <property type="match status" value="1"/>
</dbReference>
<keyword evidence="6" id="KW-0158">Chromosome</keyword>
<dbReference type="CDD" id="cd21785">
    <property type="entry name" value="CTD_KDM2B"/>
    <property type="match status" value="1"/>
</dbReference>
<dbReference type="Pfam" id="PF16866">
    <property type="entry name" value="PHD_4"/>
    <property type="match status" value="1"/>
</dbReference>
<dbReference type="InterPro" id="IPR001810">
    <property type="entry name" value="F-box_dom"/>
</dbReference>
<keyword evidence="14" id="KW-0862">Zinc</keyword>
<feature type="domain" description="PHD-type" evidence="33">
    <location>
        <begin position="567"/>
        <end position="633"/>
    </location>
</feature>
<dbReference type="CDD" id="cd15644">
    <property type="entry name" value="PHD_KDM2B"/>
    <property type="match status" value="1"/>
</dbReference>
<feature type="region of interest" description="Disordered" evidence="32">
    <location>
        <begin position="481"/>
        <end position="511"/>
    </location>
</feature>
<keyword evidence="12" id="KW-0677">Repeat</keyword>
<evidence type="ECO:0000256" key="21">
    <source>
        <dbReference type="ARBA" id="ARBA00023054"/>
    </source>
</evidence>
<dbReference type="PROSITE" id="PS50016">
    <property type="entry name" value="ZF_PHD_2"/>
    <property type="match status" value="1"/>
</dbReference>
<name>A0A8D3D5W6_SCOMX</name>
<dbReference type="InterPro" id="IPR006553">
    <property type="entry name" value="Leu-rich_rpt_Cys-con_subtyp"/>
</dbReference>
<evidence type="ECO:0000256" key="18">
    <source>
        <dbReference type="ARBA" id="ARBA00023002"/>
    </source>
</evidence>
<evidence type="ECO:0000256" key="19">
    <source>
        <dbReference type="ARBA" id="ARBA00023004"/>
    </source>
</evidence>
<evidence type="ECO:0000256" key="2">
    <source>
        <dbReference type="ARBA" id="ARBA00004286"/>
    </source>
</evidence>
<keyword evidence="20" id="KW-0805">Transcription regulation</keyword>
<dbReference type="InterPro" id="IPR019786">
    <property type="entry name" value="Zinc_finger_PHD-type_CS"/>
</dbReference>
<keyword evidence="16" id="KW-0694">RNA-binding</keyword>
<feature type="domain" description="CXXC-type" evidence="34">
    <location>
        <begin position="514"/>
        <end position="560"/>
    </location>
</feature>
<dbReference type="Pfam" id="PF02008">
    <property type="entry name" value="zf-CXXC"/>
    <property type="match status" value="1"/>
</dbReference>
<evidence type="ECO:0000256" key="6">
    <source>
        <dbReference type="ARBA" id="ARBA00022454"/>
    </source>
</evidence>
<feature type="region of interest" description="Disordered" evidence="32">
    <location>
        <begin position="328"/>
        <end position="413"/>
    </location>
</feature>
<evidence type="ECO:0000256" key="28">
    <source>
        <dbReference type="ARBA" id="ARBA00080420"/>
    </source>
</evidence>
<dbReference type="Gene3D" id="1.20.1280.50">
    <property type="match status" value="1"/>
</dbReference>
<dbReference type="AlphaFoldDB" id="A0A8D3D5W6"/>
<feature type="compositionally biased region" description="Basic and acidic residues" evidence="32">
    <location>
        <begin position="344"/>
        <end position="360"/>
    </location>
</feature>
<dbReference type="GO" id="GO:0019843">
    <property type="term" value="F:rRNA binding"/>
    <property type="evidence" value="ECO:0007669"/>
    <property type="project" value="UniProtKB-KW"/>
</dbReference>
<dbReference type="InterPro" id="IPR050690">
    <property type="entry name" value="JHDM1_Histone_Demethylase"/>
</dbReference>
<dbReference type="InterPro" id="IPR002857">
    <property type="entry name" value="Znf_CXXC"/>
</dbReference>
<reference evidence="36" key="2">
    <citation type="submission" date="2025-08" db="UniProtKB">
        <authorList>
            <consortium name="Ensembl"/>
        </authorList>
    </citation>
    <scope>IDENTIFICATION</scope>
</reference>
<dbReference type="InterPro" id="IPR011011">
    <property type="entry name" value="Znf_FYVE_PHD"/>
</dbReference>
<evidence type="ECO:0000256" key="30">
    <source>
        <dbReference type="ARBA" id="ARBA00083658"/>
    </source>
</evidence>
<dbReference type="EC" id="1.14.11.27" evidence="5"/>
<dbReference type="GO" id="GO:0008270">
    <property type="term" value="F:zinc ion binding"/>
    <property type="evidence" value="ECO:0007669"/>
    <property type="project" value="UniProtKB-KW"/>
</dbReference>